<keyword evidence="1" id="KW-0472">Membrane</keyword>
<feature type="domain" description="Methyltransferase" evidence="3">
    <location>
        <begin position="464"/>
        <end position="772"/>
    </location>
</feature>
<accession>A0A7R9L7I7</accession>
<dbReference type="Gene3D" id="3.40.50.150">
    <property type="entry name" value="Vaccinia Virus protein VP39"/>
    <property type="match status" value="1"/>
</dbReference>
<reference evidence="4" key="1">
    <citation type="submission" date="2020-11" db="EMBL/GenBank/DDBJ databases">
        <authorList>
            <person name="Tran Van P."/>
        </authorList>
    </citation>
    <scope>NUCLEOTIDE SEQUENCE</scope>
</reference>
<dbReference type="InterPro" id="IPR051044">
    <property type="entry name" value="MAG_DAG_Lipase"/>
</dbReference>
<feature type="domain" description="Serine aminopeptidase S33" evidence="2">
    <location>
        <begin position="220"/>
        <end position="456"/>
    </location>
</feature>
<feature type="transmembrane region" description="Helical" evidence="1">
    <location>
        <begin position="32"/>
        <end position="52"/>
    </location>
</feature>
<dbReference type="InterPro" id="IPR022742">
    <property type="entry name" value="Hydrolase_4"/>
</dbReference>
<dbReference type="Pfam" id="PF01066">
    <property type="entry name" value="CDP-OH_P_transf"/>
    <property type="match status" value="1"/>
</dbReference>
<dbReference type="InterPro" id="IPR043130">
    <property type="entry name" value="CDP-OH_PTrfase_TM_dom"/>
</dbReference>
<dbReference type="PANTHER" id="PTHR11614">
    <property type="entry name" value="PHOSPHOLIPASE-RELATED"/>
    <property type="match status" value="1"/>
</dbReference>
<dbReference type="InterPro" id="IPR000462">
    <property type="entry name" value="CDP-OH_P_trans"/>
</dbReference>
<dbReference type="SUPFAM" id="SSF53474">
    <property type="entry name" value="alpha/beta-Hydrolases"/>
    <property type="match status" value="1"/>
</dbReference>
<dbReference type="SUPFAM" id="SSF53335">
    <property type="entry name" value="S-adenosyl-L-methionine-dependent methyltransferases"/>
    <property type="match status" value="1"/>
</dbReference>
<dbReference type="FunFam" id="3.40.50.1820:FF:000201">
    <property type="entry name" value="Alpha/beta fold hydrolase"/>
    <property type="match status" value="1"/>
</dbReference>
<dbReference type="Proteomes" id="UP000728032">
    <property type="component" value="Unassembled WGS sequence"/>
</dbReference>
<dbReference type="InterPro" id="IPR029058">
    <property type="entry name" value="AB_hydrolase_fold"/>
</dbReference>
<name>A0A7R9L7I7_9ACAR</name>
<keyword evidence="1" id="KW-0812">Transmembrane</keyword>
<organism evidence="4">
    <name type="scientific">Oppiella nova</name>
    <dbReference type="NCBI Taxonomy" id="334625"/>
    <lineage>
        <taxon>Eukaryota</taxon>
        <taxon>Metazoa</taxon>
        <taxon>Ecdysozoa</taxon>
        <taxon>Arthropoda</taxon>
        <taxon>Chelicerata</taxon>
        <taxon>Arachnida</taxon>
        <taxon>Acari</taxon>
        <taxon>Acariformes</taxon>
        <taxon>Sarcoptiformes</taxon>
        <taxon>Oribatida</taxon>
        <taxon>Brachypylina</taxon>
        <taxon>Oppioidea</taxon>
        <taxon>Oppiidae</taxon>
        <taxon>Oppiella</taxon>
    </lineage>
</organism>
<feature type="transmembrane region" description="Helical" evidence="1">
    <location>
        <begin position="122"/>
        <end position="141"/>
    </location>
</feature>
<evidence type="ECO:0000313" key="4">
    <source>
        <dbReference type="EMBL" id="CAD7636362.1"/>
    </source>
</evidence>
<protein>
    <recommendedName>
        <fullName evidence="6">Alpha/beta fold hydrolase</fullName>
    </recommendedName>
</protein>
<dbReference type="EMBL" id="CAJPVJ010000003">
    <property type="protein sequence ID" value="CAG2156706.1"/>
    <property type="molecule type" value="Genomic_DNA"/>
</dbReference>
<keyword evidence="5" id="KW-1185">Reference proteome</keyword>
<evidence type="ECO:0000259" key="2">
    <source>
        <dbReference type="Pfam" id="PF12146"/>
    </source>
</evidence>
<evidence type="ECO:0000256" key="1">
    <source>
        <dbReference type="SAM" id="Phobius"/>
    </source>
</evidence>
<dbReference type="EMBL" id="OC914828">
    <property type="protein sequence ID" value="CAD7636362.1"/>
    <property type="molecule type" value="Genomic_DNA"/>
</dbReference>
<dbReference type="GO" id="GO:0016780">
    <property type="term" value="F:phosphotransferase activity, for other substituted phosphate groups"/>
    <property type="evidence" value="ECO:0007669"/>
    <property type="project" value="InterPro"/>
</dbReference>
<feature type="transmembrane region" description="Helical" evidence="1">
    <location>
        <begin position="157"/>
        <end position="173"/>
    </location>
</feature>
<sequence length="773" mass="87102">MPSIYQLKPAFQNLLRPFVQKLFNIGITANQVTLLAMFISLGLSFFLYQYYLNHAVNGWLLLFPLWMLLRMAFNAIDGMLAREFKQQSNLGAFYNELCDVISDTALYLCLIAFGFISAKLLLLIAFLAILSEYTGVMAPLIGQERRYDGPMGKSDRAFWFSLITVVIITVPLFTTNLQLLGLICNGILILIVSYLGHHTFKSHDGTELFYQHWATNSPSETKKAILLFHRGHEHSGRMAHLVKELNLSDFDFFAWDARGHGDSPGERGDAPSFSACVKDIQYFVQHIEENYGIDAKNIAVVAQSVGAVLAATWVHDYAPKIRALCLASPAFDIKLYVPFAEPSLRVMEKIRGNFFIQSYVKAKMLTHDEERAQSYDTDPKIAKAISVRMLLGLYDASKRIVADSQNIFVPTQVLCSGSDFVVFQKPQREFYQKLPHPKKELHILDGFFHDTLGEKDRHIATEKIRRFIQQCFAVEYQAPDVLNADKIGPSCAIAEDLSSPLPAKSMKNAFWEITKKNLKIGSHLSKGLKIGEDTGYDSGSTLDFVYRNQSESSNPIGKIIDRQYLNAIGWRGIRVRKQNIEHLVQKYADILIKKRKPLRIMDIASGHGRYILDAVVQLPKRPDSILLRDYSDINVQAGQQMIAARGLNDIAEFVQADAFDTLSLASVKPKPSLAVVSGLYELFADNDLLRQSLEGLSKAILKDGYLIYTGQIWHPQQEFIARALTSHREGDAWVMRLRSQAEMDALVEAAGFKKVDQCIDEFGIFTVSVAQKL</sequence>
<gene>
    <name evidence="4" type="ORF">ONB1V03_LOCUS137</name>
</gene>
<evidence type="ECO:0000259" key="3">
    <source>
        <dbReference type="Pfam" id="PF12147"/>
    </source>
</evidence>
<dbReference type="InterPro" id="IPR022744">
    <property type="entry name" value="MeTrfase_dom_put"/>
</dbReference>
<dbReference type="Pfam" id="PF12146">
    <property type="entry name" value="Hydrolase_4"/>
    <property type="match status" value="1"/>
</dbReference>
<evidence type="ECO:0000313" key="5">
    <source>
        <dbReference type="Proteomes" id="UP000728032"/>
    </source>
</evidence>
<dbReference type="GO" id="GO:0016020">
    <property type="term" value="C:membrane"/>
    <property type="evidence" value="ECO:0007669"/>
    <property type="project" value="InterPro"/>
</dbReference>
<dbReference type="AlphaFoldDB" id="A0A7R9L7I7"/>
<feature type="transmembrane region" description="Helical" evidence="1">
    <location>
        <begin position="58"/>
        <end position="76"/>
    </location>
</feature>
<dbReference type="Gene3D" id="1.20.120.1760">
    <property type="match status" value="1"/>
</dbReference>
<evidence type="ECO:0008006" key="6">
    <source>
        <dbReference type="Google" id="ProtNLM"/>
    </source>
</evidence>
<proteinExistence type="predicted"/>
<dbReference type="Pfam" id="PF12147">
    <property type="entry name" value="Methyltransf_20"/>
    <property type="match status" value="1"/>
</dbReference>
<dbReference type="GO" id="GO:0008654">
    <property type="term" value="P:phospholipid biosynthetic process"/>
    <property type="evidence" value="ECO:0007669"/>
    <property type="project" value="InterPro"/>
</dbReference>
<keyword evidence="1" id="KW-1133">Transmembrane helix</keyword>
<dbReference type="Gene3D" id="3.40.50.1820">
    <property type="entry name" value="alpha/beta hydrolase"/>
    <property type="match status" value="1"/>
</dbReference>
<dbReference type="InterPro" id="IPR029063">
    <property type="entry name" value="SAM-dependent_MTases_sf"/>
</dbReference>
<feature type="transmembrane region" description="Helical" evidence="1">
    <location>
        <begin position="179"/>
        <end position="196"/>
    </location>
</feature>
<dbReference type="OrthoDB" id="10249433at2759"/>
<feature type="transmembrane region" description="Helical" evidence="1">
    <location>
        <begin position="97"/>
        <end position="116"/>
    </location>
</feature>